<feature type="transmembrane region" description="Helical" evidence="1">
    <location>
        <begin position="9"/>
        <end position="31"/>
    </location>
</feature>
<keyword evidence="3" id="KW-1185">Reference proteome</keyword>
<organism evidence="2 3">
    <name type="scientific">Paenibacillus tianjinensis</name>
    <dbReference type="NCBI Taxonomy" id="2810347"/>
    <lineage>
        <taxon>Bacteria</taxon>
        <taxon>Bacillati</taxon>
        <taxon>Bacillota</taxon>
        <taxon>Bacilli</taxon>
        <taxon>Bacillales</taxon>
        <taxon>Paenibacillaceae</taxon>
        <taxon>Paenibacillus</taxon>
    </lineage>
</organism>
<reference evidence="2 3" key="1">
    <citation type="submission" date="2021-02" db="EMBL/GenBank/DDBJ databases">
        <title>Paenibacillus tianjinensis sp. nov.</title>
        <authorList>
            <person name="Liu H."/>
        </authorList>
    </citation>
    <scope>NUCLEOTIDE SEQUENCE [LARGE SCALE GENOMIC DNA]</scope>
    <source>
        <strain evidence="2 3">TB2019</strain>
    </source>
</reference>
<dbReference type="RefSeq" id="WP_206104894.1">
    <property type="nucleotide sequence ID" value="NZ_CP070969.1"/>
</dbReference>
<gene>
    <name evidence="2" type="ORF">JRJ22_13505</name>
</gene>
<proteinExistence type="predicted"/>
<dbReference type="EMBL" id="CP070969">
    <property type="protein sequence ID" value="QSF47488.1"/>
    <property type="molecule type" value="Genomic_DNA"/>
</dbReference>
<keyword evidence="1" id="KW-0472">Membrane</keyword>
<protein>
    <submittedName>
        <fullName evidence="2">Uncharacterized protein</fullName>
    </submittedName>
</protein>
<accession>A0ABX7LKT7</accession>
<keyword evidence="1" id="KW-1133">Transmembrane helix</keyword>
<evidence type="ECO:0000313" key="3">
    <source>
        <dbReference type="Proteomes" id="UP000663452"/>
    </source>
</evidence>
<keyword evidence="1" id="KW-0812">Transmembrane</keyword>
<sequence length="125" mass="14271">MRRLLFGKLVMSMIIVFVVFFLVPLVVSISYGNIPFHKDFLGYRIQGAPTSGIPLLGIPAGNTTTSNVLLPSNSSSVDPSDYYRKKEMSFWHVQRDLGVLILVAILAILLDRKFGNWFLRWVRRR</sequence>
<evidence type="ECO:0000313" key="2">
    <source>
        <dbReference type="EMBL" id="QSF47488.1"/>
    </source>
</evidence>
<feature type="transmembrane region" description="Helical" evidence="1">
    <location>
        <begin position="97"/>
        <end position="115"/>
    </location>
</feature>
<evidence type="ECO:0000256" key="1">
    <source>
        <dbReference type="SAM" id="Phobius"/>
    </source>
</evidence>
<name>A0ABX7LKT7_9BACL</name>
<dbReference type="Proteomes" id="UP000663452">
    <property type="component" value="Chromosome"/>
</dbReference>